<evidence type="ECO:0000256" key="9">
    <source>
        <dbReference type="SAM" id="Coils"/>
    </source>
</evidence>
<protein>
    <recommendedName>
        <fullName evidence="15">PHD-type domain-containing protein</fullName>
    </recommendedName>
</protein>
<dbReference type="SUPFAM" id="SSF52113">
    <property type="entry name" value="BRCT domain"/>
    <property type="match status" value="2"/>
</dbReference>
<evidence type="ECO:0008006" key="15">
    <source>
        <dbReference type="Google" id="ProtNLM"/>
    </source>
</evidence>
<feature type="domain" description="BRCT" evidence="11">
    <location>
        <begin position="1179"/>
        <end position="1288"/>
    </location>
</feature>
<dbReference type="InterPro" id="IPR013083">
    <property type="entry name" value="Znf_RING/FYVE/PHD"/>
</dbReference>
<evidence type="ECO:0000259" key="12">
    <source>
        <dbReference type="PROSITE" id="PS51805"/>
    </source>
</evidence>
<evidence type="ECO:0000256" key="5">
    <source>
        <dbReference type="ARBA" id="ARBA00022771"/>
    </source>
</evidence>
<dbReference type="CDD" id="cd15571">
    <property type="entry name" value="ePHD"/>
    <property type="match status" value="1"/>
</dbReference>
<feature type="compositionally biased region" description="Low complexity" evidence="10">
    <location>
        <begin position="24"/>
        <end position="34"/>
    </location>
</feature>
<feature type="coiled-coil region" evidence="9">
    <location>
        <begin position="148"/>
        <end position="191"/>
    </location>
</feature>
<reference evidence="13 14" key="1">
    <citation type="journal article" date="2020" name="Mol. Plant">
        <title>The Chromosome-Based Rubber Tree Genome Provides New Insights into Spurge Genome Evolution and Rubber Biosynthesis.</title>
        <authorList>
            <person name="Liu J."/>
            <person name="Shi C."/>
            <person name="Shi C.C."/>
            <person name="Li W."/>
            <person name="Zhang Q.J."/>
            <person name="Zhang Y."/>
            <person name="Li K."/>
            <person name="Lu H.F."/>
            <person name="Shi C."/>
            <person name="Zhu S.T."/>
            <person name="Xiao Z.Y."/>
            <person name="Nan H."/>
            <person name="Yue Y."/>
            <person name="Zhu X.G."/>
            <person name="Wu Y."/>
            <person name="Hong X.N."/>
            <person name="Fan G.Y."/>
            <person name="Tong Y."/>
            <person name="Zhang D."/>
            <person name="Mao C.L."/>
            <person name="Liu Y.L."/>
            <person name="Hao S.J."/>
            <person name="Liu W.Q."/>
            <person name="Lv M.Q."/>
            <person name="Zhang H.B."/>
            <person name="Liu Y."/>
            <person name="Hu-Tang G.R."/>
            <person name="Wang J.P."/>
            <person name="Wang J.H."/>
            <person name="Sun Y.H."/>
            <person name="Ni S.B."/>
            <person name="Chen W.B."/>
            <person name="Zhang X.C."/>
            <person name="Jiao Y.N."/>
            <person name="Eichler E.E."/>
            <person name="Li G.H."/>
            <person name="Liu X."/>
            <person name="Gao L.Z."/>
        </authorList>
    </citation>
    <scope>NUCLEOTIDE SEQUENCE [LARGE SCALE GENOMIC DNA]</scope>
    <source>
        <strain evidence="14">cv. GT1</strain>
        <tissue evidence="13">Leaf</tissue>
    </source>
</reference>
<feature type="compositionally biased region" description="Polar residues" evidence="10">
    <location>
        <begin position="1"/>
        <end position="10"/>
    </location>
</feature>
<evidence type="ECO:0000256" key="3">
    <source>
        <dbReference type="ARBA" id="ARBA00022737"/>
    </source>
</evidence>
<feature type="domain" description="PHD-type" evidence="12">
    <location>
        <begin position="908"/>
        <end position="1028"/>
    </location>
</feature>
<evidence type="ECO:0000256" key="6">
    <source>
        <dbReference type="ARBA" id="ARBA00022833"/>
    </source>
</evidence>
<keyword evidence="9" id="KW-0175">Coiled coil</keyword>
<sequence>MESFTASSRFQFRDHQQPEDATDSDASSDISSLSSDRDEESELESMTGKVGIRRLCTELLEIKATSDEDFHRNIFANYSTLLAANKHIYKVYEEVKEMEKELMQLRTHVSMQKRLVKYLTDSVYLRVLSEETVESITEELKCDEYAPLNQLEAHISNISETLDMLLSENRADDAIAILEMEEENLQEVQLEDDIPSDVLMLYNSAISERKAMLTLQLTLVAENSRITAAELQKALVGICRLGEGHLSTQLLLKYYHSRLATGINNLQSSKSFLQGLYIKELSKFVFSMISQAARSFVMLYGETSPYALELILWAEREIEVFVVSFAKHLKSTSEISSGLSAAVEAVQFAISYCSLLEAQRLVLQPCLVKHLDLYLVSGILNEDCSYMVVGQQPEYCMLTNSGRKFVTLLQAIIKDVTPLAALQMESSILSGLSNLFIEYIAILEKAITSKINVPEKGGSRIILAESVPQQVSILSNLSTLERFFSSTLTSIFSGINCSDSELTKNGSQQQELDSCLMVIQQASAQLRAQFFQQFIYRVVSLEVCKWTPECVDSETCSSLVCSRHAFSSGNHKVWNTSPRTPCVPANLMKSSFISAGLDPISACLPETTQFGPECPVCKAQYLDRDLRALPFIENLVTIYRSLDAAFCANLFQSSSSGTGRILEQCPSSTGADCNDKSSKESFKAAREDNSSSGGSMFILGGNKLAQVPLNCSVENGVQKIDMEDKCNVTRHLKDKEYDIVGSGGNEGDGEQNINSPPASSHIRAGGIQECMTMVIGTNQVDQLSAGSPPSFGDIRSSENESYDQGGDISPKNYQANRLFKRNLDDSMRQERYDCFVSRNDGVDARDSKRHKKLSYGPLNACTNNMDSMPVSSQAGNLGTHYSQSEDKSELPVNGAQPLTALDDSSAGKAVCGFCQSSRISKDTGPMLHYVNGKSVEGDEAFLSTAIHVHRACIEWAPLVYFVDETVKNLKAELARGAKLKCSSCGLKGAALGCYLNSCRRSYHVPCAKAVAGCRWDFDDYLVLCPSHSSIRFPNEKKSKPKKHNIEHCHVTTQIAPKQSNFLSESFNGAKGWVFCGSALSSEEKCLLVEFGSMIGVSVTKFWKPNVTHVIAATDTKGACTRTLKVLMAILNGRWVLTIDWVKECMKSLRPVDEEPYEVSLDNHGCYNGPRTGRLSVLDKAPKLFNGLKFYFSGDFVLGYKEDLQNLVKAAGGTILGREEELVKQINDPEAPSKTLVVYNLDPPQGCKLGEEVTILWQRLNEAENLAAKIGSQVIGHTWVLESVASYKLQSFISLHSIRDASNLIV</sequence>
<dbReference type="Proteomes" id="UP000467840">
    <property type="component" value="Chromosome 3"/>
</dbReference>
<dbReference type="SUPFAM" id="SSF74788">
    <property type="entry name" value="Cullin repeat-like"/>
    <property type="match status" value="1"/>
</dbReference>
<dbReference type="InterPro" id="IPR034732">
    <property type="entry name" value="EPHD"/>
</dbReference>
<keyword evidence="14" id="KW-1185">Reference proteome</keyword>
<evidence type="ECO:0000313" key="13">
    <source>
        <dbReference type="EMBL" id="KAF2286787.1"/>
    </source>
</evidence>
<feature type="domain" description="BRCT" evidence="11">
    <location>
        <begin position="1086"/>
        <end position="1158"/>
    </location>
</feature>
<dbReference type="InterPro" id="IPR032403">
    <property type="entry name" value="Exo84_C"/>
</dbReference>
<dbReference type="GO" id="GO:0005634">
    <property type="term" value="C:nucleus"/>
    <property type="evidence" value="ECO:0007669"/>
    <property type="project" value="UniProtKB-SubCell"/>
</dbReference>
<evidence type="ECO:0000256" key="4">
    <source>
        <dbReference type="ARBA" id="ARBA00022763"/>
    </source>
</evidence>
<name>A0A6A6KDE0_HEVBR</name>
<evidence type="ECO:0000313" key="14">
    <source>
        <dbReference type="Proteomes" id="UP000467840"/>
    </source>
</evidence>
<organism evidence="13 14">
    <name type="scientific">Hevea brasiliensis</name>
    <name type="common">Para rubber tree</name>
    <name type="synonym">Siphonia brasiliensis</name>
    <dbReference type="NCBI Taxonomy" id="3981"/>
    <lineage>
        <taxon>Eukaryota</taxon>
        <taxon>Viridiplantae</taxon>
        <taxon>Streptophyta</taxon>
        <taxon>Embryophyta</taxon>
        <taxon>Tracheophyta</taxon>
        <taxon>Spermatophyta</taxon>
        <taxon>Magnoliopsida</taxon>
        <taxon>eudicotyledons</taxon>
        <taxon>Gunneridae</taxon>
        <taxon>Pentapetalae</taxon>
        <taxon>rosids</taxon>
        <taxon>fabids</taxon>
        <taxon>Malpighiales</taxon>
        <taxon>Euphorbiaceae</taxon>
        <taxon>Crotonoideae</taxon>
        <taxon>Micrandreae</taxon>
        <taxon>Hevea</taxon>
    </lineage>
</organism>
<dbReference type="GO" id="GO:0008270">
    <property type="term" value="F:zinc ion binding"/>
    <property type="evidence" value="ECO:0007669"/>
    <property type="project" value="UniProtKB-KW"/>
</dbReference>
<proteinExistence type="predicted"/>
<feature type="compositionally biased region" description="Polar residues" evidence="10">
    <location>
        <begin position="871"/>
        <end position="882"/>
    </location>
</feature>
<dbReference type="InterPro" id="IPR001357">
    <property type="entry name" value="BRCT_dom"/>
</dbReference>
<feature type="compositionally biased region" description="Basic and acidic residues" evidence="10">
    <location>
        <begin position="673"/>
        <end position="689"/>
    </location>
</feature>
<comment type="subcellular location">
    <subcellularLocation>
        <location evidence="1">Nucleus</location>
    </subcellularLocation>
</comment>
<dbReference type="PANTHER" id="PTHR13763:SF9">
    <property type="entry name" value="BRCA1-ASSOCIATED RING DOMAIN PROTEIN 1"/>
    <property type="match status" value="1"/>
</dbReference>
<dbReference type="InterPro" id="IPR036420">
    <property type="entry name" value="BRCT_dom_sf"/>
</dbReference>
<keyword evidence="5" id="KW-0863">Zinc-finger</keyword>
<dbReference type="GO" id="GO:0045944">
    <property type="term" value="P:positive regulation of transcription by RNA polymerase II"/>
    <property type="evidence" value="ECO:0007669"/>
    <property type="project" value="TreeGrafter"/>
</dbReference>
<dbReference type="Gene3D" id="3.40.50.10190">
    <property type="entry name" value="BRCT domain"/>
    <property type="match status" value="2"/>
</dbReference>
<dbReference type="Gene3D" id="1.20.58.1220">
    <property type="entry name" value="Exo84p, C-terminal helical domain"/>
    <property type="match status" value="1"/>
</dbReference>
<dbReference type="FunFam" id="3.40.50.10190:FF:000006">
    <property type="entry name" value="Breast cancer type 1 susceptibility protein homolog"/>
    <property type="match status" value="1"/>
</dbReference>
<dbReference type="PROSITE" id="PS51805">
    <property type="entry name" value="EPHD"/>
    <property type="match status" value="1"/>
</dbReference>
<dbReference type="SMART" id="SM00292">
    <property type="entry name" value="BRCT"/>
    <property type="match status" value="2"/>
</dbReference>
<dbReference type="InterPro" id="IPR042560">
    <property type="entry name" value="Exo84_C_2"/>
</dbReference>
<feature type="region of interest" description="Disordered" evidence="10">
    <location>
        <begin position="739"/>
        <end position="762"/>
    </location>
</feature>
<keyword evidence="2" id="KW-0479">Metal-binding</keyword>
<feature type="region of interest" description="Disordered" evidence="10">
    <location>
        <begin position="665"/>
        <end position="691"/>
    </location>
</feature>
<dbReference type="Pfam" id="PF13771">
    <property type="entry name" value="zf-HC5HC2H"/>
    <property type="match status" value="1"/>
</dbReference>
<dbReference type="Pfam" id="PF00533">
    <property type="entry name" value="BRCT"/>
    <property type="match status" value="1"/>
</dbReference>
<evidence type="ECO:0000256" key="2">
    <source>
        <dbReference type="ARBA" id="ARBA00022723"/>
    </source>
</evidence>
<dbReference type="GO" id="GO:0004842">
    <property type="term" value="F:ubiquitin-protein transferase activity"/>
    <property type="evidence" value="ECO:0007669"/>
    <property type="project" value="TreeGrafter"/>
</dbReference>
<dbReference type="InterPro" id="IPR016159">
    <property type="entry name" value="Cullin_repeat-like_dom_sf"/>
</dbReference>
<dbReference type="Gene3D" id="3.30.40.10">
    <property type="entry name" value="Zinc/RING finger domain, C3HC4 (zinc finger)"/>
    <property type="match status" value="1"/>
</dbReference>
<dbReference type="EMBL" id="JAAGAX010000017">
    <property type="protein sequence ID" value="KAF2286787.1"/>
    <property type="molecule type" value="Genomic_DNA"/>
</dbReference>
<dbReference type="CDD" id="cd17734">
    <property type="entry name" value="BRCT_Bard1_rpt1"/>
    <property type="match status" value="1"/>
</dbReference>
<feature type="region of interest" description="Disordered" evidence="10">
    <location>
        <begin position="1"/>
        <end position="46"/>
    </location>
</feature>
<dbReference type="PROSITE" id="PS50172">
    <property type="entry name" value="BRCT"/>
    <property type="match status" value="2"/>
</dbReference>
<dbReference type="Pfam" id="PF16528">
    <property type="entry name" value="Exo84_C"/>
    <property type="match status" value="1"/>
</dbReference>
<comment type="caution">
    <text evidence="13">The sequence shown here is derived from an EMBL/GenBank/DDBJ whole genome shotgun (WGS) entry which is preliminary data.</text>
</comment>
<keyword evidence="7" id="KW-0234">DNA repair</keyword>
<evidence type="ECO:0000256" key="10">
    <source>
        <dbReference type="SAM" id="MobiDB-lite"/>
    </source>
</evidence>
<dbReference type="InterPro" id="IPR031099">
    <property type="entry name" value="BRCA1-associated"/>
</dbReference>
<feature type="region of interest" description="Disordered" evidence="10">
    <location>
        <begin position="781"/>
        <end position="813"/>
    </location>
</feature>
<feature type="region of interest" description="Disordered" evidence="10">
    <location>
        <begin position="871"/>
        <end position="891"/>
    </location>
</feature>
<gene>
    <name evidence="13" type="ORF">GH714_030337</name>
</gene>
<evidence type="ECO:0000259" key="11">
    <source>
        <dbReference type="PROSITE" id="PS50172"/>
    </source>
</evidence>
<evidence type="ECO:0000256" key="1">
    <source>
        <dbReference type="ARBA" id="ARBA00004123"/>
    </source>
</evidence>
<keyword evidence="8" id="KW-0539">Nucleus</keyword>
<keyword evidence="4" id="KW-0227">DNA damage</keyword>
<evidence type="ECO:0000256" key="8">
    <source>
        <dbReference type="ARBA" id="ARBA00023242"/>
    </source>
</evidence>
<evidence type="ECO:0000256" key="7">
    <source>
        <dbReference type="ARBA" id="ARBA00023204"/>
    </source>
</evidence>
<dbReference type="GO" id="GO:0000724">
    <property type="term" value="P:double-strand break repair via homologous recombination"/>
    <property type="evidence" value="ECO:0007669"/>
    <property type="project" value="TreeGrafter"/>
</dbReference>
<accession>A0A6A6KDE0</accession>
<keyword evidence="6" id="KW-0862">Zinc</keyword>
<keyword evidence="3" id="KW-0677">Repeat</keyword>
<dbReference type="PANTHER" id="PTHR13763">
    <property type="entry name" value="BREAST CANCER TYPE 1 SUSCEPTIBILITY PROTEIN BRCA1"/>
    <property type="match status" value="1"/>
</dbReference>